<evidence type="ECO:0000313" key="3">
    <source>
        <dbReference type="Proteomes" id="UP000799423"/>
    </source>
</evidence>
<keyword evidence="3" id="KW-1185">Reference proteome</keyword>
<dbReference type="PANTHER" id="PTHR24148">
    <property type="entry name" value="ANKYRIN REPEAT DOMAIN-CONTAINING PROTEIN 39 HOMOLOG-RELATED"/>
    <property type="match status" value="1"/>
</dbReference>
<evidence type="ECO:0000259" key="1">
    <source>
        <dbReference type="Pfam" id="PF06985"/>
    </source>
</evidence>
<evidence type="ECO:0000313" key="2">
    <source>
        <dbReference type="EMBL" id="KAF2851966.1"/>
    </source>
</evidence>
<organism evidence="2 3">
    <name type="scientific">Plenodomus tracheiphilus IPT5</name>
    <dbReference type="NCBI Taxonomy" id="1408161"/>
    <lineage>
        <taxon>Eukaryota</taxon>
        <taxon>Fungi</taxon>
        <taxon>Dikarya</taxon>
        <taxon>Ascomycota</taxon>
        <taxon>Pezizomycotina</taxon>
        <taxon>Dothideomycetes</taxon>
        <taxon>Pleosporomycetidae</taxon>
        <taxon>Pleosporales</taxon>
        <taxon>Pleosporineae</taxon>
        <taxon>Leptosphaeriaceae</taxon>
        <taxon>Plenodomus</taxon>
    </lineage>
</organism>
<name>A0A6A7B8T7_9PLEO</name>
<sequence length="696" mass="78747">MPDTTRSHRSRLSRILSSATKSLQPPKKTLLDYQYEPLPDPQTTIRVAALQPGAYQDVIQLSFQTRLLKPSEPQASETTILNYEALSYAWGNNDQQSHVLMDTLGKPQGTIAITRNLDVALRHLRSKSQFRSLWIDALCINQSDDVEKGMQVAIMGKIFSLASSVIAWLGPQENQSSEALRMMQFWASQIEPDWIAFIMQPSDTCTEPQWADTRVAMPYKAGELGIICNLLQRPYFERLWVRQEVALSSVGWLQCGHELIPWQDFRKAIFCLHYKDYFPTAVASDVGSDRRYNLAKNKALDLCQAQPSSTRLATMRFDMRHAQCSDKRDHLFAVLDLLDKVDRDLHIVPDYTCTPKEVFVDTARRYISTNCTLDLLETCELSSRSSNIPSWVPDWSSRLGVTHNIWSTWSASGWISAQAKFGDGDRLHVCGVKISVVDRVINYDLKEFDSSNDDKVKTLRKLRLMGQLDQSQEWEGKTGLLHRCCSTLLNDNVSESRLPPRDDVQTFAKCETVLKLLWSLSGGFKELCDYADGQTTRILGQLTTMLTGRCFIQMADGKMSLAPAGTQFGDIITVLLGCRFPVLLRRAPVGESEQSWQVVGVCQAPGLMHGEAIYGNKLPDQWQFVWRQEYAEDDLVDDYPHTLYDAETGTTRSNPAEILEEVGIKVESYQRDPHRLVVLPETLRAAGIPVEDFVLT</sequence>
<gene>
    <name evidence="2" type="ORF">T440DRAFT_506897</name>
</gene>
<proteinExistence type="predicted"/>
<dbReference type="InterPro" id="IPR010730">
    <property type="entry name" value="HET"/>
</dbReference>
<dbReference type="OrthoDB" id="4850726at2759"/>
<protein>
    <submittedName>
        <fullName evidence="2">HET-domain-containing protein</fullName>
    </submittedName>
</protein>
<dbReference type="AlphaFoldDB" id="A0A6A7B8T7"/>
<dbReference type="Pfam" id="PF06985">
    <property type="entry name" value="HET"/>
    <property type="match status" value="1"/>
</dbReference>
<feature type="domain" description="Heterokaryon incompatibility" evidence="1">
    <location>
        <begin position="83"/>
        <end position="244"/>
    </location>
</feature>
<dbReference type="EMBL" id="MU006300">
    <property type="protein sequence ID" value="KAF2851966.1"/>
    <property type="molecule type" value="Genomic_DNA"/>
</dbReference>
<reference evidence="2" key="1">
    <citation type="submission" date="2020-01" db="EMBL/GenBank/DDBJ databases">
        <authorList>
            <consortium name="DOE Joint Genome Institute"/>
            <person name="Haridas S."/>
            <person name="Albert R."/>
            <person name="Binder M."/>
            <person name="Bloem J."/>
            <person name="Labutti K."/>
            <person name="Salamov A."/>
            <person name="Andreopoulos B."/>
            <person name="Baker S.E."/>
            <person name="Barry K."/>
            <person name="Bills G."/>
            <person name="Bluhm B.H."/>
            <person name="Cannon C."/>
            <person name="Castanera R."/>
            <person name="Culley D.E."/>
            <person name="Daum C."/>
            <person name="Ezra D."/>
            <person name="Gonzalez J.B."/>
            <person name="Henrissat B."/>
            <person name="Kuo A."/>
            <person name="Liang C."/>
            <person name="Lipzen A."/>
            <person name="Lutzoni F."/>
            <person name="Magnuson J."/>
            <person name="Mondo S."/>
            <person name="Nolan M."/>
            <person name="Ohm R."/>
            <person name="Pangilinan J."/>
            <person name="Park H.-J."/>
            <person name="Ramirez L."/>
            <person name="Alfaro M."/>
            <person name="Sun H."/>
            <person name="Tritt A."/>
            <person name="Yoshinaga Y."/>
            <person name="Zwiers L.-H."/>
            <person name="Turgeon B.G."/>
            <person name="Goodwin S.B."/>
            <person name="Spatafora J.W."/>
            <person name="Crous P.W."/>
            <person name="Grigoriev I.V."/>
        </authorList>
    </citation>
    <scope>NUCLEOTIDE SEQUENCE</scope>
    <source>
        <strain evidence="2">IPT5</strain>
    </source>
</reference>
<dbReference type="Proteomes" id="UP000799423">
    <property type="component" value="Unassembled WGS sequence"/>
</dbReference>
<dbReference type="PANTHER" id="PTHR24148:SF64">
    <property type="entry name" value="HETEROKARYON INCOMPATIBILITY DOMAIN-CONTAINING PROTEIN"/>
    <property type="match status" value="1"/>
</dbReference>
<dbReference type="InterPro" id="IPR052895">
    <property type="entry name" value="HetReg/Transcr_Mod"/>
</dbReference>
<accession>A0A6A7B8T7</accession>